<feature type="transmembrane region" description="Helical" evidence="1">
    <location>
        <begin position="112"/>
        <end position="133"/>
    </location>
</feature>
<feature type="transmembrane region" description="Helical" evidence="1">
    <location>
        <begin position="140"/>
        <end position="158"/>
    </location>
</feature>
<dbReference type="EMBL" id="JAOQKC010000002">
    <property type="protein sequence ID" value="MCU6695638.1"/>
    <property type="molecule type" value="Genomic_DNA"/>
</dbReference>
<feature type="transmembrane region" description="Helical" evidence="1">
    <location>
        <begin position="7"/>
        <end position="26"/>
    </location>
</feature>
<proteinExistence type="predicted"/>
<evidence type="ECO:0000313" key="4">
    <source>
        <dbReference type="Proteomes" id="UP001652461"/>
    </source>
</evidence>
<name>A0ABT2RTK2_9FIRM</name>
<feature type="transmembrane region" description="Helical" evidence="1">
    <location>
        <begin position="32"/>
        <end position="50"/>
    </location>
</feature>
<sequence>MKPQRIAWLDVAKAIGIYAIYLGHFGDAAGPAYKFVFQFHVPLFFFLAGCTEHFGKENDWRAEIVKNMQRVLIPAYIFALLSLGLHIINANADLSEVKGWLRLIAQGLIRNNYLAASLWFLTCLFVMKLLFMLIKRMRKWYLILAAGALLFLVAEYKITPRPAEVPHWFYNLDSAFYYMHYYISGFLVFPAVNKFLENRTLRSRIGKWILGCITVGYTVLMYFQINLLTVIPAANKVLNSLLRLGKAYLIIGAIIIISYCFQNMQPLNEIGQNTLYLCGGEYIIKILVPSVIGLLGLSLNLDGLLYISLYTGILLWISMRTVVPVLKETVKIICRENPVCRE</sequence>
<keyword evidence="3" id="KW-0808">Transferase</keyword>
<dbReference type="PANTHER" id="PTHR37312:SF1">
    <property type="entry name" value="MEMBRANE-BOUND ACYLTRANSFERASE YKRP-RELATED"/>
    <property type="match status" value="1"/>
</dbReference>
<reference evidence="3 4" key="1">
    <citation type="journal article" date="2021" name="ISME Commun">
        <title>Automated analysis of genomic sequences facilitates high-throughput and comprehensive description of bacteria.</title>
        <authorList>
            <person name="Hitch T.C.A."/>
        </authorList>
    </citation>
    <scope>NUCLEOTIDE SEQUENCE [LARGE SCALE GENOMIC DNA]</scope>
    <source>
        <strain evidence="3 4">Sanger_04</strain>
    </source>
</reference>
<gene>
    <name evidence="3" type="ORF">OCV63_01840</name>
</gene>
<feature type="transmembrane region" description="Helical" evidence="1">
    <location>
        <begin position="274"/>
        <end position="297"/>
    </location>
</feature>
<organism evidence="3 4">
    <name type="scientific">Laedolimicola ammoniilytica</name>
    <dbReference type="NCBI Taxonomy" id="2981771"/>
    <lineage>
        <taxon>Bacteria</taxon>
        <taxon>Bacillati</taxon>
        <taxon>Bacillota</taxon>
        <taxon>Clostridia</taxon>
        <taxon>Lachnospirales</taxon>
        <taxon>Lachnospiraceae</taxon>
        <taxon>Laedolimicola</taxon>
    </lineage>
</organism>
<keyword evidence="3" id="KW-0012">Acyltransferase</keyword>
<dbReference type="Proteomes" id="UP001652461">
    <property type="component" value="Unassembled WGS sequence"/>
</dbReference>
<feature type="transmembrane region" description="Helical" evidence="1">
    <location>
        <begin position="71"/>
        <end position="92"/>
    </location>
</feature>
<evidence type="ECO:0000313" key="3">
    <source>
        <dbReference type="EMBL" id="MCU6695638.1"/>
    </source>
</evidence>
<keyword evidence="4" id="KW-1185">Reference proteome</keyword>
<evidence type="ECO:0000256" key="1">
    <source>
        <dbReference type="SAM" id="Phobius"/>
    </source>
</evidence>
<dbReference type="GO" id="GO:0016746">
    <property type="term" value="F:acyltransferase activity"/>
    <property type="evidence" value="ECO:0007669"/>
    <property type="project" value="UniProtKB-KW"/>
</dbReference>
<feature type="transmembrane region" description="Helical" evidence="1">
    <location>
        <begin position="303"/>
        <end position="323"/>
    </location>
</feature>
<dbReference type="Pfam" id="PF01757">
    <property type="entry name" value="Acyl_transf_3"/>
    <property type="match status" value="1"/>
</dbReference>
<feature type="transmembrane region" description="Helical" evidence="1">
    <location>
        <begin position="178"/>
        <end position="196"/>
    </location>
</feature>
<protein>
    <submittedName>
        <fullName evidence="3">Acyltransferase family protein</fullName>
    </submittedName>
</protein>
<keyword evidence="1" id="KW-0472">Membrane</keyword>
<dbReference type="PANTHER" id="PTHR37312">
    <property type="entry name" value="MEMBRANE-BOUND ACYLTRANSFERASE YKRP-RELATED"/>
    <property type="match status" value="1"/>
</dbReference>
<dbReference type="InterPro" id="IPR002656">
    <property type="entry name" value="Acyl_transf_3_dom"/>
</dbReference>
<accession>A0ABT2RTK2</accession>
<dbReference type="InterPro" id="IPR052734">
    <property type="entry name" value="Nod_factor_acetyltransferase"/>
</dbReference>
<feature type="transmembrane region" description="Helical" evidence="1">
    <location>
        <begin position="208"/>
        <end position="225"/>
    </location>
</feature>
<keyword evidence="1" id="KW-0812">Transmembrane</keyword>
<comment type="caution">
    <text evidence="3">The sequence shown here is derived from an EMBL/GenBank/DDBJ whole genome shotgun (WGS) entry which is preliminary data.</text>
</comment>
<keyword evidence="1" id="KW-1133">Transmembrane helix</keyword>
<feature type="domain" description="Acyltransferase 3" evidence="2">
    <location>
        <begin position="6"/>
        <end position="318"/>
    </location>
</feature>
<feature type="transmembrane region" description="Helical" evidence="1">
    <location>
        <begin position="245"/>
        <end position="262"/>
    </location>
</feature>
<dbReference type="RefSeq" id="WP_158361735.1">
    <property type="nucleotide sequence ID" value="NZ_JAOQKC010000002.1"/>
</dbReference>
<evidence type="ECO:0000259" key="2">
    <source>
        <dbReference type="Pfam" id="PF01757"/>
    </source>
</evidence>